<dbReference type="Pfam" id="PF14467">
    <property type="entry name" value="DUF4426"/>
    <property type="match status" value="1"/>
</dbReference>
<keyword evidence="4" id="KW-1185">Reference proteome</keyword>
<dbReference type="EMBL" id="SMTG01000002">
    <property type="protein sequence ID" value="TDK32570.1"/>
    <property type="molecule type" value="Genomic_DNA"/>
</dbReference>
<sequence length="168" mass="17492">MPRAAAVSFRPPMTEIARASLVAFFTLAATACGPSSSVPPDAQSTAQNVAMPAQAVIGSTEVTASVVPSLQLGAAASRYDIEPAADRVLVLVAAREGKADMPVQVTGRARDLRGVRQTLQFDAVDTGSGIEHVALARVSGPDTLRVELDVTGPDGARTALRFNRDIPR</sequence>
<dbReference type="InterPro" id="IPR025218">
    <property type="entry name" value="DUF4426"/>
</dbReference>
<feature type="signal peptide" evidence="1">
    <location>
        <begin position="1"/>
        <end position="31"/>
    </location>
</feature>
<dbReference type="PROSITE" id="PS51257">
    <property type="entry name" value="PROKAR_LIPOPROTEIN"/>
    <property type="match status" value="1"/>
</dbReference>
<evidence type="ECO:0000259" key="2">
    <source>
        <dbReference type="Pfam" id="PF14467"/>
    </source>
</evidence>
<protein>
    <submittedName>
        <fullName evidence="3">DUF4426 domain-containing protein</fullName>
    </submittedName>
</protein>
<feature type="domain" description="DUF4426" evidence="2">
    <location>
        <begin position="57"/>
        <end position="165"/>
    </location>
</feature>
<proteinExistence type="predicted"/>
<evidence type="ECO:0000313" key="4">
    <source>
        <dbReference type="Proteomes" id="UP000295543"/>
    </source>
</evidence>
<organism evidence="3 4">
    <name type="scientific">Luteimonas terrae</name>
    <dbReference type="NCBI Taxonomy" id="1530191"/>
    <lineage>
        <taxon>Bacteria</taxon>
        <taxon>Pseudomonadati</taxon>
        <taxon>Pseudomonadota</taxon>
        <taxon>Gammaproteobacteria</taxon>
        <taxon>Lysobacterales</taxon>
        <taxon>Lysobacteraceae</taxon>
        <taxon>Luteimonas</taxon>
    </lineage>
</organism>
<dbReference type="AlphaFoldDB" id="A0A4R5UC34"/>
<comment type="caution">
    <text evidence="3">The sequence shown here is derived from an EMBL/GenBank/DDBJ whole genome shotgun (WGS) entry which is preliminary data.</text>
</comment>
<dbReference type="Gene3D" id="2.60.40.3340">
    <property type="entry name" value="Domain of unknown function DUF4426"/>
    <property type="match status" value="1"/>
</dbReference>
<dbReference type="OrthoDB" id="5976095at2"/>
<name>A0A4R5UC34_9GAMM</name>
<accession>A0A4R5UC34</accession>
<evidence type="ECO:0000256" key="1">
    <source>
        <dbReference type="SAM" id="SignalP"/>
    </source>
</evidence>
<keyword evidence="1" id="KW-0732">Signal</keyword>
<reference evidence="3 4" key="1">
    <citation type="submission" date="2019-03" db="EMBL/GenBank/DDBJ databases">
        <title>Luteimonas zhaokaii sp.nov., isolated from the rectal contents of Plateau pika in Yushu, Qinghai Province, China.</title>
        <authorList>
            <person name="Zhang G."/>
        </authorList>
    </citation>
    <scope>NUCLEOTIDE SEQUENCE [LARGE SCALE GENOMIC DNA]</scope>
    <source>
        <strain evidence="3 4">THG-MD21</strain>
    </source>
</reference>
<feature type="chain" id="PRO_5020341647" evidence="1">
    <location>
        <begin position="32"/>
        <end position="168"/>
    </location>
</feature>
<evidence type="ECO:0000313" key="3">
    <source>
        <dbReference type="EMBL" id="TDK32570.1"/>
    </source>
</evidence>
<dbReference type="Proteomes" id="UP000295543">
    <property type="component" value="Unassembled WGS sequence"/>
</dbReference>
<gene>
    <name evidence="3" type="ORF">E2F49_00370</name>
</gene>